<keyword evidence="3" id="KW-1185">Reference proteome</keyword>
<feature type="compositionally biased region" description="Polar residues" evidence="1">
    <location>
        <begin position="87"/>
        <end position="107"/>
    </location>
</feature>
<feature type="region of interest" description="Disordered" evidence="1">
    <location>
        <begin position="79"/>
        <end position="114"/>
    </location>
</feature>
<reference evidence="2 3" key="1">
    <citation type="submission" date="2024-03" db="EMBL/GenBank/DDBJ databases">
        <title>The genome assembly and annotation of the cricket Gryllus longicercus Weissman &amp; Gray.</title>
        <authorList>
            <person name="Szrajer S."/>
            <person name="Gray D."/>
            <person name="Ylla G."/>
        </authorList>
    </citation>
    <scope>NUCLEOTIDE SEQUENCE [LARGE SCALE GENOMIC DNA]</scope>
    <source>
        <strain evidence="2">DAG 2021-001</strain>
        <tissue evidence="2">Whole body minus gut</tissue>
    </source>
</reference>
<comment type="caution">
    <text evidence="2">The sequence shown here is derived from an EMBL/GenBank/DDBJ whole genome shotgun (WGS) entry which is preliminary data.</text>
</comment>
<evidence type="ECO:0000313" key="2">
    <source>
        <dbReference type="EMBL" id="KAK7791742.1"/>
    </source>
</evidence>
<proteinExistence type="predicted"/>
<name>A0AAN9VJY7_9ORTH</name>
<sequence>MEQVVLVVQFGGNAPPVRGYPVGENPADRRRSVLELAIQRGKITATSRGKTCATLTGLMTFAVDAPTIDVEPNVIDRKKEGKRFGSSRAQWQRPNGCGANTRSLSTKKATKRRS</sequence>
<accession>A0AAN9VJY7</accession>
<dbReference type="AlphaFoldDB" id="A0AAN9VJY7"/>
<dbReference type="EMBL" id="JAZDUA010000504">
    <property type="protein sequence ID" value="KAK7791742.1"/>
    <property type="molecule type" value="Genomic_DNA"/>
</dbReference>
<evidence type="ECO:0000256" key="1">
    <source>
        <dbReference type="SAM" id="MobiDB-lite"/>
    </source>
</evidence>
<organism evidence="2 3">
    <name type="scientific">Gryllus longicercus</name>
    <dbReference type="NCBI Taxonomy" id="2509291"/>
    <lineage>
        <taxon>Eukaryota</taxon>
        <taxon>Metazoa</taxon>
        <taxon>Ecdysozoa</taxon>
        <taxon>Arthropoda</taxon>
        <taxon>Hexapoda</taxon>
        <taxon>Insecta</taxon>
        <taxon>Pterygota</taxon>
        <taxon>Neoptera</taxon>
        <taxon>Polyneoptera</taxon>
        <taxon>Orthoptera</taxon>
        <taxon>Ensifera</taxon>
        <taxon>Gryllidea</taxon>
        <taxon>Grylloidea</taxon>
        <taxon>Gryllidae</taxon>
        <taxon>Gryllinae</taxon>
        <taxon>Gryllus</taxon>
    </lineage>
</organism>
<evidence type="ECO:0000313" key="3">
    <source>
        <dbReference type="Proteomes" id="UP001378592"/>
    </source>
</evidence>
<protein>
    <submittedName>
        <fullName evidence="2">Uncharacterized protein</fullName>
    </submittedName>
</protein>
<gene>
    <name evidence="2" type="ORF">R5R35_000141</name>
</gene>
<dbReference type="Proteomes" id="UP001378592">
    <property type="component" value="Unassembled WGS sequence"/>
</dbReference>